<evidence type="ECO:0000313" key="5">
    <source>
        <dbReference type="Proteomes" id="UP000265020"/>
    </source>
</evidence>
<dbReference type="InterPro" id="IPR015943">
    <property type="entry name" value="WD40/YVTN_repeat-like_dom_sf"/>
</dbReference>
<dbReference type="AlphaFoldDB" id="A0A3Q2CLK2"/>
<reference evidence="4" key="1">
    <citation type="submission" date="2025-08" db="UniProtKB">
        <authorList>
            <consortium name="Ensembl"/>
        </authorList>
    </citation>
    <scope>IDENTIFICATION</scope>
</reference>
<dbReference type="PROSITE" id="PS50197">
    <property type="entry name" value="BEACH"/>
    <property type="match status" value="1"/>
</dbReference>
<dbReference type="CDD" id="cd06071">
    <property type="entry name" value="Beach"/>
    <property type="match status" value="1"/>
</dbReference>
<evidence type="ECO:0000259" key="3">
    <source>
        <dbReference type="PROSITE" id="PS50197"/>
    </source>
</evidence>
<evidence type="ECO:0000256" key="2">
    <source>
        <dbReference type="PROSITE-ProRule" id="PRU00221"/>
    </source>
</evidence>
<dbReference type="PANTHER" id="PTHR13743">
    <property type="entry name" value="BEIGE/BEACH-RELATED"/>
    <property type="match status" value="1"/>
</dbReference>
<evidence type="ECO:0000256" key="1">
    <source>
        <dbReference type="ARBA" id="ARBA00022574"/>
    </source>
</evidence>
<proteinExistence type="predicted"/>
<protein>
    <recommendedName>
        <fullName evidence="3">BEACH domain-containing protein</fullName>
    </recommendedName>
</protein>
<feature type="repeat" description="WD" evidence="2">
    <location>
        <begin position="333"/>
        <end position="374"/>
    </location>
</feature>
<dbReference type="SMART" id="SM01026">
    <property type="entry name" value="Beach"/>
    <property type="match status" value="1"/>
</dbReference>
<dbReference type="GO" id="GO:0019901">
    <property type="term" value="F:protein kinase binding"/>
    <property type="evidence" value="ECO:0007669"/>
    <property type="project" value="TreeGrafter"/>
</dbReference>
<sequence length="541" mass="60324">MDNPNDVKELIPEFFYFPEFLENQNSFDLGRLQISKERVNDVVLPKWAKSPEDFIYKHRKALESEHVSAHLHEWIDLIFGYKQRGPAAVEALNVFYYCTYEGAVDLDAITDEKERKAVEGMISNFGQTPCQLLKSLIESVFPFGLKAQQDSSPLNMFEHLGDLKSFFVEGISDNVPLVKAVVPKNQSHSFISQGSPDTMVIITAWWGPMGEMILLTSNHDRFLYISPSRTQRFLSGPFAPGVELVAGLFVVSHDGKLLFSGGHWDNSLRVTSLVKGKTVGQHIRHMDVVTCLSTDHCGIHLISGSRDTTCMVWQVLQQNGAPVGLSSKPIQVLYGHTDEVVSVAISTELDMAISGSRDGTVIIHTVRRGQYMRCLRPPCDSSLPLSILHLAVSWEGHLLVHTCLEGKATLKDKNTLHLYSVNGKHLCSEGLKEQVTDMCVSGEYVIIGSEQGYLSIRDLYSLSLCSEPMAMRVPVRSVSVTKEQSHVLVGLDDGKLIIVGVGKPAEMRSSQITRKLWGSSKRMTQISTETEYNTHQETRCK</sequence>
<dbReference type="OMA" id="WEHENIK"/>
<dbReference type="InterPro" id="IPR000409">
    <property type="entry name" value="BEACH_dom"/>
</dbReference>
<dbReference type="PANTHER" id="PTHR13743:SF115">
    <property type="entry name" value="NEUROBEACHIN-LIKE PROTEIN 1"/>
    <property type="match status" value="1"/>
</dbReference>
<name>A0A3Q2CLK2_CYPVA</name>
<dbReference type="Pfam" id="PF02138">
    <property type="entry name" value="Beach"/>
    <property type="match status" value="1"/>
</dbReference>
<dbReference type="Pfam" id="PF20426">
    <property type="entry name" value="NBCH_WD40"/>
    <property type="match status" value="1"/>
</dbReference>
<keyword evidence="1 2" id="KW-0853">WD repeat</keyword>
<reference evidence="4" key="2">
    <citation type="submission" date="2025-09" db="UniProtKB">
        <authorList>
            <consortium name="Ensembl"/>
        </authorList>
    </citation>
    <scope>IDENTIFICATION</scope>
</reference>
<dbReference type="GO" id="GO:0016020">
    <property type="term" value="C:membrane"/>
    <property type="evidence" value="ECO:0007669"/>
    <property type="project" value="TreeGrafter"/>
</dbReference>
<dbReference type="SUPFAM" id="SSF50978">
    <property type="entry name" value="WD40 repeat-like"/>
    <property type="match status" value="1"/>
</dbReference>
<dbReference type="InterPro" id="IPR050865">
    <property type="entry name" value="BEACH_Domain"/>
</dbReference>
<dbReference type="Ensembl" id="ENSCVAT00000005359.1">
    <property type="protein sequence ID" value="ENSCVAP00000006218.1"/>
    <property type="gene ID" value="ENSCVAG00000007760.1"/>
</dbReference>
<dbReference type="InterPro" id="IPR036322">
    <property type="entry name" value="WD40_repeat_dom_sf"/>
</dbReference>
<keyword evidence="5" id="KW-1185">Reference proteome</keyword>
<dbReference type="GO" id="GO:0008104">
    <property type="term" value="P:intracellular protein localization"/>
    <property type="evidence" value="ECO:0007669"/>
    <property type="project" value="TreeGrafter"/>
</dbReference>
<dbReference type="InterPro" id="IPR001680">
    <property type="entry name" value="WD40_rpt"/>
</dbReference>
<dbReference type="SUPFAM" id="SSF81837">
    <property type="entry name" value="BEACH domain"/>
    <property type="match status" value="1"/>
</dbReference>
<dbReference type="Proteomes" id="UP000265020">
    <property type="component" value="Unassembled WGS sequence"/>
</dbReference>
<dbReference type="Gene3D" id="2.130.10.10">
    <property type="entry name" value="YVTN repeat-like/Quinoprotein amine dehydrogenase"/>
    <property type="match status" value="2"/>
</dbReference>
<dbReference type="PROSITE" id="PS50082">
    <property type="entry name" value="WD_REPEATS_2"/>
    <property type="match status" value="1"/>
</dbReference>
<dbReference type="InterPro" id="IPR036372">
    <property type="entry name" value="BEACH_dom_sf"/>
</dbReference>
<dbReference type="InterPro" id="IPR046851">
    <property type="entry name" value="NBCH_WD40"/>
</dbReference>
<dbReference type="GeneTree" id="ENSGT00940000155041"/>
<dbReference type="Gene3D" id="1.10.1540.10">
    <property type="entry name" value="BEACH domain"/>
    <property type="match status" value="1"/>
</dbReference>
<dbReference type="GO" id="GO:0005829">
    <property type="term" value="C:cytosol"/>
    <property type="evidence" value="ECO:0007669"/>
    <property type="project" value="TreeGrafter"/>
</dbReference>
<evidence type="ECO:0000313" key="4">
    <source>
        <dbReference type="Ensembl" id="ENSCVAP00000006218.1"/>
    </source>
</evidence>
<organism evidence="4 5">
    <name type="scientific">Cyprinodon variegatus</name>
    <name type="common">Sheepshead minnow</name>
    <dbReference type="NCBI Taxonomy" id="28743"/>
    <lineage>
        <taxon>Eukaryota</taxon>
        <taxon>Metazoa</taxon>
        <taxon>Chordata</taxon>
        <taxon>Craniata</taxon>
        <taxon>Vertebrata</taxon>
        <taxon>Euteleostomi</taxon>
        <taxon>Actinopterygii</taxon>
        <taxon>Neopterygii</taxon>
        <taxon>Teleostei</taxon>
        <taxon>Neoteleostei</taxon>
        <taxon>Acanthomorphata</taxon>
        <taxon>Ovalentaria</taxon>
        <taxon>Atherinomorphae</taxon>
        <taxon>Cyprinodontiformes</taxon>
        <taxon>Cyprinodontidae</taxon>
        <taxon>Cyprinodon</taxon>
    </lineage>
</organism>
<accession>A0A3Q2CLK2</accession>
<dbReference type="SMART" id="SM00320">
    <property type="entry name" value="WD40"/>
    <property type="match status" value="4"/>
</dbReference>
<feature type="domain" description="BEACH" evidence="3">
    <location>
        <begin position="1"/>
        <end position="141"/>
    </location>
</feature>